<keyword evidence="2" id="KW-1185">Reference proteome</keyword>
<organism evidence="1 2">
    <name type="scientific">Pendulispora rubella</name>
    <dbReference type="NCBI Taxonomy" id="2741070"/>
    <lineage>
        <taxon>Bacteria</taxon>
        <taxon>Pseudomonadati</taxon>
        <taxon>Myxococcota</taxon>
        <taxon>Myxococcia</taxon>
        <taxon>Myxococcales</taxon>
        <taxon>Sorangiineae</taxon>
        <taxon>Pendulisporaceae</taxon>
        <taxon>Pendulispora</taxon>
    </lineage>
</organism>
<protein>
    <submittedName>
        <fullName evidence="1">DUF3558 domain-containing protein</fullName>
    </submittedName>
</protein>
<name>A0ABZ2KWE4_9BACT</name>
<accession>A0ABZ2KWE4</accession>
<evidence type="ECO:0000313" key="1">
    <source>
        <dbReference type="EMBL" id="WXB03006.1"/>
    </source>
</evidence>
<proteinExistence type="predicted"/>
<dbReference type="EMBL" id="CP089983">
    <property type="protein sequence ID" value="WXB03006.1"/>
    <property type="molecule type" value="Genomic_DNA"/>
</dbReference>
<dbReference type="RefSeq" id="WP_394832632.1">
    <property type="nucleotide sequence ID" value="NZ_CP089929.1"/>
</dbReference>
<gene>
    <name evidence="1" type="ORF">LVJ94_39625</name>
</gene>
<evidence type="ECO:0000313" key="2">
    <source>
        <dbReference type="Proteomes" id="UP001374803"/>
    </source>
</evidence>
<sequence>MDSRLVELKQLCVVGVVAMAVLGGCSGCGKKSDKSEGASSGGPVASATSSVTVGQPGLPDVCKMFTNEEMAALIGGKITSSRAGEKSTALQPECDWLGANEGISVSISLTPALNTSTLEGYEPVAGIGEAATENHGILTVLYRGTEITVIHGGTGQVETQKKIAAKVIEAIDKKRQAH</sequence>
<dbReference type="PROSITE" id="PS51257">
    <property type="entry name" value="PROKAR_LIPOPROTEIN"/>
    <property type="match status" value="1"/>
</dbReference>
<reference evidence="1" key="1">
    <citation type="submission" date="2021-12" db="EMBL/GenBank/DDBJ databases">
        <title>Discovery of the Pendulisporaceae a myxobacterial family with distinct sporulation behavior and unique specialized metabolism.</title>
        <authorList>
            <person name="Garcia R."/>
            <person name="Popoff A."/>
            <person name="Bader C.D."/>
            <person name="Loehr J."/>
            <person name="Walesch S."/>
            <person name="Walt C."/>
            <person name="Boldt J."/>
            <person name="Bunk B."/>
            <person name="Haeckl F.J.F.P.J."/>
            <person name="Gunesch A.P."/>
            <person name="Birkelbach J."/>
            <person name="Nuebel U."/>
            <person name="Pietschmann T."/>
            <person name="Bach T."/>
            <person name="Mueller R."/>
        </authorList>
    </citation>
    <scope>NUCLEOTIDE SEQUENCE</scope>
    <source>
        <strain evidence="1">MSr11367</strain>
    </source>
</reference>
<dbReference type="Proteomes" id="UP001374803">
    <property type="component" value="Chromosome"/>
</dbReference>